<dbReference type="PANTHER" id="PTHR32347">
    <property type="entry name" value="EFFLUX SYSTEM COMPONENT YKNX-RELATED"/>
    <property type="match status" value="1"/>
</dbReference>
<comment type="subcellular location">
    <subcellularLocation>
        <location evidence="1">Cell envelope</location>
    </subcellularLocation>
</comment>
<dbReference type="Gene3D" id="2.40.50.100">
    <property type="match status" value="1"/>
</dbReference>
<dbReference type="Gene3D" id="2.40.30.170">
    <property type="match status" value="1"/>
</dbReference>
<dbReference type="SUPFAM" id="SSF111369">
    <property type="entry name" value="HlyD-like secretion proteins"/>
    <property type="match status" value="1"/>
</dbReference>
<dbReference type="InterPro" id="IPR059052">
    <property type="entry name" value="HH_YbhG-like"/>
</dbReference>
<dbReference type="Pfam" id="PF25881">
    <property type="entry name" value="HH_YBHG"/>
    <property type="match status" value="1"/>
</dbReference>
<evidence type="ECO:0000256" key="4">
    <source>
        <dbReference type="SAM" id="SignalP"/>
    </source>
</evidence>
<dbReference type="Gene3D" id="1.10.287.470">
    <property type="entry name" value="Helix hairpin bin"/>
    <property type="match status" value="1"/>
</dbReference>
<evidence type="ECO:0000256" key="2">
    <source>
        <dbReference type="ARBA" id="ARBA00023054"/>
    </source>
</evidence>
<dbReference type="PROSITE" id="PS51257">
    <property type="entry name" value="PROKAR_LIPOPROTEIN"/>
    <property type="match status" value="1"/>
</dbReference>
<dbReference type="PANTHER" id="PTHR32347:SF23">
    <property type="entry name" value="BLL5650 PROTEIN"/>
    <property type="match status" value="1"/>
</dbReference>
<feature type="chain" id="PRO_5031567025" evidence="4">
    <location>
        <begin position="21"/>
        <end position="318"/>
    </location>
</feature>
<dbReference type="EMBL" id="JAAZON010000394">
    <property type="protein sequence ID" value="NMC63264.1"/>
    <property type="molecule type" value="Genomic_DNA"/>
</dbReference>
<dbReference type="AlphaFoldDB" id="A0A7X9FSZ3"/>
<dbReference type="InterPro" id="IPR050465">
    <property type="entry name" value="UPF0194_transport"/>
</dbReference>
<name>A0A7X9FSZ3_9DELT</name>
<dbReference type="Proteomes" id="UP000524246">
    <property type="component" value="Unassembled WGS sequence"/>
</dbReference>
<evidence type="ECO:0000313" key="7">
    <source>
        <dbReference type="Proteomes" id="UP000524246"/>
    </source>
</evidence>
<keyword evidence="4" id="KW-0732">Signal</keyword>
<keyword evidence="2 3" id="KW-0175">Coiled coil</keyword>
<sequence>MAKVKFIFLFLAFAFLIVSCSDNSTKYQGYVDADFVYLASPFGAVLEKLAVDRGSRVIAGDFLFALDKAPQEAAETEARRLVAQAKATLEDMRKGLRPSEINAIEARLSKAKKELDLAEKELKRLQQLALENFVSKNDLDKAITKFETTQKGVDELKSQLETSRLGARSDQILAAESNVHAMEANLEKAAWATSQQSKTAPIDSLVFDTFFKPGEFVPAGKPVVSLLSPQYLKVRFFVSEQERSNLTPGSKVLVQADGLEEKILAQITYIAPQAEYTSPFIYSQEQRQKLVFMVEARFEGPSPISLSPGQPVDVWPLR</sequence>
<evidence type="ECO:0000313" key="6">
    <source>
        <dbReference type="EMBL" id="NMC63264.1"/>
    </source>
</evidence>
<dbReference type="GO" id="GO:0030313">
    <property type="term" value="C:cell envelope"/>
    <property type="evidence" value="ECO:0007669"/>
    <property type="project" value="UniProtKB-SubCell"/>
</dbReference>
<organism evidence="6 7">
    <name type="scientific">SAR324 cluster bacterium</name>
    <dbReference type="NCBI Taxonomy" id="2024889"/>
    <lineage>
        <taxon>Bacteria</taxon>
        <taxon>Deltaproteobacteria</taxon>
        <taxon>SAR324 cluster</taxon>
    </lineage>
</organism>
<evidence type="ECO:0000256" key="1">
    <source>
        <dbReference type="ARBA" id="ARBA00004196"/>
    </source>
</evidence>
<gene>
    <name evidence="6" type="ORF">GYA55_08845</name>
</gene>
<protein>
    <submittedName>
        <fullName evidence="6">HlyD family efflux transporter periplasmic adaptor subunit</fullName>
    </submittedName>
</protein>
<evidence type="ECO:0000259" key="5">
    <source>
        <dbReference type="Pfam" id="PF25881"/>
    </source>
</evidence>
<feature type="coiled-coil region" evidence="3">
    <location>
        <begin position="101"/>
        <end position="128"/>
    </location>
</feature>
<feature type="domain" description="YbhG-like alpha-helical hairpin" evidence="5">
    <location>
        <begin position="66"/>
        <end position="188"/>
    </location>
</feature>
<accession>A0A7X9FSZ3</accession>
<evidence type="ECO:0000256" key="3">
    <source>
        <dbReference type="SAM" id="Coils"/>
    </source>
</evidence>
<reference evidence="6 7" key="1">
    <citation type="journal article" date="2020" name="Biotechnol. Biofuels">
        <title>New insights from the biogas microbiome by comprehensive genome-resolved metagenomics of nearly 1600 species originating from multiple anaerobic digesters.</title>
        <authorList>
            <person name="Campanaro S."/>
            <person name="Treu L."/>
            <person name="Rodriguez-R L.M."/>
            <person name="Kovalovszki A."/>
            <person name="Ziels R.M."/>
            <person name="Maus I."/>
            <person name="Zhu X."/>
            <person name="Kougias P.G."/>
            <person name="Basile A."/>
            <person name="Luo G."/>
            <person name="Schluter A."/>
            <person name="Konstantinidis K.T."/>
            <person name="Angelidaki I."/>
        </authorList>
    </citation>
    <scope>NUCLEOTIDE SEQUENCE [LARGE SCALE GENOMIC DNA]</scope>
    <source>
        <strain evidence="6">AS27yjCOA_65</strain>
    </source>
</reference>
<comment type="caution">
    <text evidence="6">The sequence shown here is derived from an EMBL/GenBank/DDBJ whole genome shotgun (WGS) entry which is preliminary data.</text>
</comment>
<feature type="signal peptide" evidence="4">
    <location>
        <begin position="1"/>
        <end position="20"/>
    </location>
</feature>
<proteinExistence type="predicted"/>